<evidence type="ECO:0000313" key="2">
    <source>
        <dbReference type="Proteomes" id="UP000000329"/>
    </source>
</evidence>
<dbReference type="STRING" id="757424.Hsero_2071"/>
<dbReference type="AlphaFoldDB" id="D8IT12"/>
<dbReference type="KEGG" id="hse:Hsero_2071"/>
<dbReference type="HOGENOM" id="CLU_2553633_0_0_4"/>
<gene>
    <name evidence="1" type="ordered locus">Hsero_2071</name>
</gene>
<keyword evidence="2" id="KW-1185">Reference proteome</keyword>
<name>D8IT12_HERSS</name>
<reference evidence="1 2" key="1">
    <citation type="submission" date="2010-04" db="EMBL/GenBank/DDBJ databases">
        <title>The genome of Herbaspirillum seropedicae SmR1, an endophytic, nitrogen-fixing, plant-growth promoting beta-Proteobacteria.</title>
        <authorList>
            <person name="Pedrosa F.O."/>
            <person name="Monteiro R.A."/>
            <person name="Wassem R."/>
            <person name="Cruz L.M."/>
            <person name="Ayub R.A."/>
            <person name="Colauto N.B."/>
            <person name="Fernandez M.A."/>
            <person name="Fungaro M.H.P."/>
            <person name="Grisard E.C."/>
            <person name="Hungria M."/>
            <person name="Madeira H.M.F."/>
            <person name="Nodari R.O."/>
            <person name="Osaku C.A."/>
            <person name="Petzl-Erler M.L."/>
            <person name="Terenzi H."/>
            <person name="Vieira L.G.E."/>
            <person name="Almeida M.I.M."/>
            <person name="Alves L.R."/>
            <person name="Arantes O.M.N."/>
            <person name="Balsanelli E."/>
            <person name="Barcellos F.G."/>
            <person name="Baura V.A."/>
            <person name="Binde D.R."/>
            <person name="Campo R.J."/>
            <person name="Chubatsu L.S."/>
            <person name="Chueire L.M.O."/>
            <person name="Ciferri R.R."/>
            <person name="Correa L.C."/>
            <person name="da Conceicao Silva J.L."/>
            <person name="Dabul A.N.G."/>
            <person name="Dambros B.P."/>
            <person name="Faoro H."/>
            <person name="Favetti A."/>
            <person name="Friedermann G."/>
            <person name="Furlaneto M.C."/>
            <person name="Gasques L.S."/>
            <person name="Gimenes C.C.T."/>
            <person name="Gioppo N.M.R."/>
            <person name="Glienke-Blanco C."/>
            <person name="Godoy L.P."/>
            <person name="Guerra M.P."/>
            <person name="Karp S."/>
            <person name="Kava-Cordeiro V."/>
            <person name="Margarido V.P."/>
            <person name="Mathioni S.M."/>
            <person name="Menck-Soares M.A."/>
            <person name="Murace N.K."/>
            <person name="Nicolas M.F."/>
            <person name="Oliveira C.E.C."/>
            <person name="Pagnan N.A.B."/>
            <person name="Pamphile J.A."/>
            <person name="Patussi E.V."/>
            <person name="Pereira L.F.P."/>
            <person name="Pereira-Ferrari L."/>
            <person name="Pinto F.G.S."/>
            <person name="Precoma C."/>
            <person name="Prioli A.J."/>
            <person name="Prioli S.M.A.P."/>
            <person name="Raittz R.T."/>
            <person name="Ramos H.J.O."/>
            <person name="Ribeiro E.M.S.F."/>
            <person name="Rigo L.U."/>
            <person name="Rocha C.L.M.S.C."/>
            <person name="Rocha S.N."/>
            <person name="Santos K."/>
            <person name="Satori D."/>
            <person name="Silva A.G."/>
            <person name="Simao R.C.G."/>
            <person name="Soares M.A.M."/>
            <person name="Souza E.M."/>
            <person name="Steffens M.B.R."/>
            <person name="Steindel M."/>
            <person name="Tadra-Sfeir M.Z."/>
            <person name="Takahashi E.K."/>
            <person name="Torres R.A."/>
            <person name="Valle J.S."/>
            <person name="Vernal J.I."/>
            <person name="Vilas-Boas L.A."/>
            <person name="Watanabe M.A.E."/>
            <person name="Weiss V.A."/>
            <person name="Yates M.A."/>
            <person name="Souza E.M."/>
        </authorList>
    </citation>
    <scope>NUCLEOTIDE SEQUENCE [LARGE SCALE GENOMIC DNA]</scope>
    <source>
        <strain evidence="1 2">SmR1</strain>
    </source>
</reference>
<dbReference type="Proteomes" id="UP000000329">
    <property type="component" value="Chromosome"/>
</dbReference>
<dbReference type="EMBL" id="CP002039">
    <property type="protein sequence ID" value="ADJ63571.1"/>
    <property type="molecule type" value="Genomic_DNA"/>
</dbReference>
<sequence length="82" mass="9448">MTPQKRPPTRAALSFLRNFFTTTDIFLKFFRLPSKKDLLGVSKHAVLVRKVLKKIFLRKTLNFFQDCPIKQSTEVETPGAHG</sequence>
<proteinExistence type="predicted"/>
<protein>
    <submittedName>
        <fullName evidence="1">Uncharacterized protein</fullName>
    </submittedName>
</protein>
<accession>D8IT12</accession>
<organism evidence="1 2">
    <name type="scientific">Herbaspirillum seropedicae (strain SmR1)</name>
    <dbReference type="NCBI Taxonomy" id="757424"/>
    <lineage>
        <taxon>Bacteria</taxon>
        <taxon>Pseudomonadati</taxon>
        <taxon>Pseudomonadota</taxon>
        <taxon>Betaproteobacteria</taxon>
        <taxon>Burkholderiales</taxon>
        <taxon>Oxalobacteraceae</taxon>
        <taxon>Herbaspirillum</taxon>
    </lineage>
</organism>
<evidence type="ECO:0000313" key="1">
    <source>
        <dbReference type="EMBL" id="ADJ63571.1"/>
    </source>
</evidence>